<dbReference type="InterPro" id="IPR037448">
    <property type="entry name" value="Zig-8"/>
</dbReference>
<dbReference type="InterPro" id="IPR013783">
    <property type="entry name" value="Ig-like_fold"/>
</dbReference>
<dbReference type="PANTHER" id="PTHR23279:SF2">
    <property type="entry name" value="DEFECTIVE PROBOSCIS EXTENSION RESPONSE 19, ISOFORM A"/>
    <property type="match status" value="1"/>
</dbReference>
<dbReference type="Pfam" id="PF13927">
    <property type="entry name" value="Ig_3"/>
    <property type="match status" value="1"/>
</dbReference>
<dbReference type="EMBL" id="JAUDFV010000102">
    <property type="protein sequence ID" value="KAL2731941.1"/>
    <property type="molecule type" value="Genomic_DNA"/>
</dbReference>
<dbReference type="CDD" id="cd00096">
    <property type="entry name" value="Ig"/>
    <property type="match status" value="1"/>
</dbReference>
<feature type="domain" description="Ig-like" evidence="3">
    <location>
        <begin position="57"/>
        <end position="147"/>
    </location>
</feature>
<dbReference type="Gene3D" id="2.60.40.10">
    <property type="entry name" value="Immunoglobulins"/>
    <property type="match status" value="2"/>
</dbReference>
<evidence type="ECO:0000313" key="5">
    <source>
        <dbReference type="Proteomes" id="UP001607302"/>
    </source>
</evidence>
<keyword evidence="2" id="KW-1133">Transmembrane helix</keyword>
<dbReference type="Proteomes" id="UP001607302">
    <property type="component" value="Unassembled WGS sequence"/>
</dbReference>
<name>A0ABD2BGR5_VESSQ</name>
<dbReference type="InterPro" id="IPR003598">
    <property type="entry name" value="Ig_sub2"/>
</dbReference>
<protein>
    <submittedName>
        <fullName evidence="4">Neural cell adhesion molecule 2-like isoform X1</fullName>
    </submittedName>
</protein>
<dbReference type="InterPro" id="IPR036179">
    <property type="entry name" value="Ig-like_dom_sf"/>
</dbReference>
<sequence>ITWIRRKDKQLLTLGKLTYSIDTRFVVLQDKPNWNLLIKNVKQEDAGIYECHIQTEPVRQQLIRLNVTDAYSVIPGSPDLHVKQGSNLRLECRLMAFAETPSFIFWYRDDRMINYDNEPGVKIEATKNGSVLLVGKVRLSHGANYTCLPSNARPTYIMIHVIEEDIKKEKKNRKRTEKEKEERLEQKENSTIFNPLFYNMILHWYDLIRLITEEENPAAMHDSGDRRSSTSNTRNNVGYVYFLIIFSLGAFEFIFSKNDILTT</sequence>
<reference evidence="4 5" key="1">
    <citation type="journal article" date="2024" name="Ann. Entomol. Soc. Am.">
        <title>Genomic analyses of the southern and eastern yellowjacket wasps (Hymenoptera: Vespidae) reveal evolutionary signatures of social life.</title>
        <authorList>
            <person name="Catto M.A."/>
            <person name="Caine P.B."/>
            <person name="Orr S.E."/>
            <person name="Hunt B.G."/>
            <person name="Goodisman M.A.D."/>
        </authorList>
    </citation>
    <scope>NUCLEOTIDE SEQUENCE [LARGE SCALE GENOMIC DNA]</scope>
    <source>
        <strain evidence="4">233</strain>
        <tissue evidence="4">Head and thorax</tissue>
    </source>
</reference>
<keyword evidence="2" id="KW-0472">Membrane</keyword>
<dbReference type="SMART" id="SM00409">
    <property type="entry name" value="IG"/>
    <property type="match status" value="2"/>
</dbReference>
<keyword evidence="5" id="KW-1185">Reference proteome</keyword>
<organism evidence="4 5">
    <name type="scientific">Vespula squamosa</name>
    <name type="common">Southern yellow jacket</name>
    <name type="synonym">Wasp</name>
    <dbReference type="NCBI Taxonomy" id="30214"/>
    <lineage>
        <taxon>Eukaryota</taxon>
        <taxon>Metazoa</taxon>
        <taxon>Ecdysozoa</taxon>
        <taxon>Arthropoda</taxon>
        <taxon>Hexapoda</taxon>
        <taxon>Insecta</taxon>
        <taxon>Pterygota</taxon>
        <taxon>Neoptera</taxon>
        <taxon>Endopterygota</taxon>
        <taxon>Hymenoptera</taxon>
        <taxon>Apocrita</taxon>
        <taxon>Aculeata</taxon>
        <taxon>Vespoidea</taxon>
        <taxon>Vespidae</taxon>
        <taxon>Vespinae</taxon>
        <taxon>Vespula</taxon>
    </lineage>
</organism>
<evidence type="ECO:0000313" key="4">
    <source>
        <dbReference type="EMBL" id="KAL2731941.1"/>
    </source>
</evidence>
<accession>A0ABD2BGR5</accession>
<dbReference type="PANTHER" id="PTHR23279">
    <property type="entry name" value="DEFECTIVE PROBOSCIS EXTENSION RESPONSE DPR -RELATED"/>
    <property type="match status" value="1"/>
</dbReference>
<proteinExistence type="predicted"/>
<dbReference type="InterPro" id="IPR007110">
    <property type="entry name" value="Ig-like_dom"/>
</dbReference>
<feature type="non-terminal residue" evidence="4">
    <location>
        <position position="1"/>
    </location>
</feature>
<feature type="coiled-coil region" evidence="1">
    <location>
        <begin position="159"/>
        <end position="190"/>
    </location>
</feature>
<evidence type="ECO:0000256" key="2">
    <source>
        <dbReference type="SAM" id="Phobius"/>
    </source>
</evidence>
<dbReference type="AlphaFoldDB" id="A0ABD2BGR5"/>
<gene>
    <name evidence="4" type="ORF">V1478_004629</name>
</gene>
<evidence type="ECO:0000259" key="3">
    <source>
        <dbReference type="PROSITE" id="PS50835"/>
    </source>
</evidence>
<feature type="transmembrane region" description="Helical" evidence="2">
    <location>
        <begin position="236"/>
        <end position="255"/>
    </location>
</feature>
<keyword evidence="1" id="KW-0175">Coiled coil</keyword>
<dbReference type="SUPFAM" id="SSF48726">
    <property type="entry name" value="Immunoglobulin"/>
    <property type="match status" value="2"/>
</dbReference>
<dbReference type="SMART" id="SM00408">
    <property type="entry name" value="IGc2"/>
    <property type="match status" value="2"/>
</dbReference>
<dbReference type="PROSITE" id="PS50835">
    <property type="entry name" value="IG_LIKE"/>
    <property type="match status" value="2"/>
</dbReference>
<dbReference type="InterPro" id="IPR003599">
    <property type="entry name" value="Ig_sub"/>
</dbReference>
<keyword evidence="2" id="KW-0812">Transmembrane</keyword>
<evidence type="ECO:0000256" key="1">
    <source>
        <dbReference type="SAM" id="Coils"/>
    </source>
</evidence>
<comment type="caution">
    <text evidence="4">The sequence shown here is derived from an EMBL/GenBank/DDBJ whole genome shotgun (WGS) entry which is preliminary data.</text>
</comment>
<feature type="domain" description="Ig-like" evidence="3">
    <location>
        <begin position="1"/>
        <end position="54"/>
    </location>
</feature>